<dbReference type="SMART" id="SM00388">
    <property type="entry name" value="HisKA"/>
    <property type="match status" value="1"/>
</dbReference>
<evidence type="ECO:0000256" key="9">
    <source>
        <dbReference type="SAM" id="Phobius"/>
    </source>
</evidence>
<dbReference type="GO" id="GO:0016036">
    <property type="term" value="P:cellular response to phosphate starvation"/>
    <property type="evidence" value="ECO:0007669"/>
    <property type="project" value="TreeGrafter"/>
</dbReference>
<dbReference type="PANTHER" id="PTHR45453:SF1">
    <property type="entry name" value="PHOSPHATE REGULON SENSOR PROTEIN PHOR"/>
    <property type="match status" value="1"/>
</dbReference>
<keyword evidence="5" id="KW-0808">Transferase</keyword>
<dbReference type="InterPro" id="IPR005467">
    <property type="entry name" value="His_kinase_dom"/>
</dbReference>
<dbReference type="GO" id="GO:0004721">
    <property type="term" value="F:phosphoprotein phosphatase activity"/>
    <property type="evidence" value="ECO:0007669"/>
    <property type="project" value="TreeGrafter"/>
</dbReference>
<keyword evidence="7" id="KW-0902">Two-component regulatory system</keyword>
<dbReference type="InterPro" id="IPR003661">
    <property type="entry name" value="HisK_dim/P_dom"/>
</dbReference>
<sequence length="491" mass="54779">MRSTFIQNGELVIISGVRKYFKHRVFRSLRFRIILLVMLAGIIPGIIMKAVILNSYEKRAVDVRTAEIQNQCTILCNQLSNSSYLDGITSEVIKSELVQLSNIYNGRVMVIANDFRIAEDTYDMDKGKTIVSEDVIQCFQGKGTSNYDAKNKYIEVTSPILDGNTEDVTGVMLVSVSTDTIVDSLAVLDGKASIVGITIGVVILVLASLAGVVMVKPFQRITRSISAVTEGYDDNYLHENAYTETQLISDAFNKMLGRMRVLDDSRNEFVSNVSHELKTPLTSMKVLADSLLSQEDVPAELYKEFMGDLSEEIERENKIINDLLSLVKMDKTANTLNIKSENMNTLVEKILKRLRPIAATRNIEVVFESFRPVTAEVDEMKLSLAISNLVENAIKYNKDDGWIHVSLNADHKYCYIEVADSGIGIPEESAEHIFERFYRVDKSHSREIGGTGLGLAIARSAVLMHRGAIKVYSQLGEGTTFTIRIPLTYVS</sequence>
<dbReference type="SMART" id="SM00387">
    <property type="entry name" value="HATPase_c"/>
    <property type="match status" value="1"/>
</dbReference>
<dbReference type="InterPro" id="IPR050351">
    <property type="entry name" value="BphY/WalK/GraS-like"/>
</dbReference>
<dbReference type="AlphaFoldDB" id="A0A844FAC1"/>
<evidence type="ECO:0000259" key="10">
    <source>
        <dbReference type="PROSITE" id="PS50109"/>
    </source>
</evidence>
<keyword evidence="6 11" id="KW-0418">Kinase</keyword>
<dbReference type="InterPro" id="IPR036097">
    <property type="entry name" value="HisK_dim/P_sf"/>
</dbReference>
<feature type="transmembrane region" description="Helical" evidence="9">
    <location>
        <begin position="194"/>
        <end position="215"/>
    </location>
</feature>
<dbReference type="InterPro" id="IPR036890">
    <property type="entry name" value="HATPase_C_sf"/>
</dbReference>
<evidence type="ECO:0000256" key="1">
    <source>
        <dbReference type="ARBA" id="ARBA00000085"/>
    </source>
</evidence>
<dbReference type="PANTHER" id="PTHR45453">
    <property type="entry name" value="PHOSPHATE REGULON SENSOR PROTEIN PHOR"/>
    <property type="match status" value="1"/>
</dbReference>
<dbReference type="Pfam" id="PF02518">
    <property type="entry name" value="HATPase_c"/>
    <property type="match status" value="1"/>
</dbReference>
<keyword evidence="8 9" id="KW-0472">Membrane</keyword>
<comment type="catalytic activity">
    <reaction evidence="1">
        <text>ATP + protein L-histidine = ADP + protein N-phospho-L-histidine.</text>
        <dbReference type="EC" id="2.7.13.3"/>
    </reaction>
</comment>
<dbReference type="EC" id="2.7.13.3" evidence="3"/>
<accession>A0A844FAC1</accession>
<evidence type="ECO:0000313" key="11">
    <source>
        <dbReference type="EMBL" id="MSS39515.1"/>
    </source>
</evidence>
<evidence type="ECO:0000256" key="2">
    <source>
        <dbReference type="ARBA" id="ARBA00004370"/>
    </source>
</evidence>
<evidence type="ECO:0000256" key="8">
    <source>
        <dbReference type="ARBA" id="ARBA00023136"/>
    </source>
</evidence>
<name>A0A844FAC1_CLOSV</name>
<dbReference type="EMBL" id="VUMB01000006">
    <property type="protein sequence ID" value="MSS39515.1"/>
    <property type="molecule type" value="Genomic_DNA"/>
</dbReference>
<dbReference type="PRINTS" id="PR00344">
    <property type="entry name" value="BCTRLSENSOR"/>
</dbReference>
<evidence type="ECO:0000256" key="4">
    <source>
        <dbReference type="ARBA" id="ARBA00022553"/>
    </source>
</evidence>
<dbReference type="GO" id="GO:0005886">
    <property type="term" value="C:plasma membrane"/>
    <property type="evidence" value="ECO:0007669"/>
    <property type="project" value="TreeGrafter"/>
</dbReference>
<dbReference type="CDD" id="cd00082">
    <property type="entry name" value="HisKA"/>
    <property type="match status" value="1"/>
</dbReference>
<dbReference type="CDD" id="cd00075">
    <property type="entry name" value="HATPase"/>
    <property type="match status" value="1"/>
</dbReference>
<dbReference type="FunFam" id="3.30.565.10:FF:000006">
    <property type="entry name" value="Sensor histidine kinase WalK"/>
    <property type="match status" value="1"/>
</dbReference>
<dbReference type="Gene3D" id="3.30.565.10">
    <property type="entry name" value="Histidine kinase-like ATPase, C-terminal domain"/>
    <property type="match status" value="1"/>
</dbReference>
<dbReference type="Pfam" id="PF00512">
    <property type="entry name" value="HisKA"/>
    <property type="match status" value="1"/>
</dbReference>
<dbReference type="Gene3D" id="1.10.287.130">
    <property type="match status" value="1"/>
</dbReference>
<evidence type="ECO:0000256" key="3">
    <source>
        <dbReference type="ARBA" id="ARBA00012438"/>
    </source>
</evidence>
<dbReference type="SUPFAM" id="SSF55874">
    <property type="entry name" value="ATPase domain of HSP90 chaperone/DNA topoisomerase II/histidine kinase"/>
    <property type="match status" value="1"/>
</dbReference>
<feature type="domain" description="Histidine kinase" evidence="10">
    <location>
        <begin position="272"/>
        <end position="489"/>
    </location>
</feature>
<dbReference type="GO" id="GO:0000155">
    <property type="term" value="F:phosphorelay sensor kinase activity"/>
    <property type="evidence" value="ECO:0007669"/>
    <property type="project" value="InterPro"/>
</dbReference>
<keyword evidence="9" id="KW-1133">Transmembrane helix</keyword>
<evidence type="ECO:0000313" key="12">
    <source>
        <dbReference type="Proteomes" id="UP000462363"/>
    </source>
</evidence>
<protein>
    <recommendedName>
        <fullName evidence="3">histidine kinase</fullName>
        <ecNumber evidence="3">2.7.13.3</ecNumber>
    </recommendedName>
</protein>
<keyword evidence="4" id="KW-0597">Phosphoprotein</keyword>
<proteinExistence type="predicted"/>
<dbReference type="InterPro" id="IPR003594">
    <property type="entry name" value="HATPase_dom"/>
</dbReference>
<feature type="transmembrane region" description="Helical" evidence="9">
    <location>
        <begin position="29"/>
        <end position="52"/>
    </location>
</feature>
<dbReference type="FunFam" id="1.10.287.130:FF:000001">
    <property type="entry name" value="Two-component sensor histidine kinase"/>
    <property type="match status" value="1"/>
</dbReference>
<dbReference type="Proteomes" id="UP000462363">
    <property type="component" value="Unassembled WGS sequence"/>
</dbReference>
<evidence type="ECO:0000256" key="6">
    <source>
        <dbReference type="ARBA" id="ARBA00022777"/>
    </source>
</evidence>
<comment type="caution">
    <text evidence="11">The sequence shown here is derived from an EMBL/GenBank/DDBJ whole genome shotgun (WGS) entry which is preliminary data.</text>
</comment>
<comment type="subcellular location">
    <subcellularLocation>
        <location evidence="2">Membrane</location>
    </subcellularLocation>
</comment>
<organism evidence="11 12">
    <name type="scientific">Clostridium scindens (strain JCM 10418 / VPI 12708)</name>
    <dbReference type="NCBI Taxonomy" id="29347"/>
    <lineage>
        <taxon>Bacteria</taxon>
        <taxon>Bacillati</taxon>
        <taxon>Bacillota</taxon>
        <taxon>Clostridia</taxon>
        <taxon>Lachnospirales</taxon>
        <taxon>Lachnospiraceae</taxon>
    </lineage>
</organism>
<gene>
    <name evidence="11" type="ORF">FYJ37_03850</name>
</gene>
<evidence type="ECO:0000256" key="5">
    <source>
        <dbReference type="ARBA" id="ARBA00022679"/>
    </source>
</evidence>
<dbReference type="InterPro" id="IPR004358">
    <property type="entry name" value="Sig_transdc_His_kin-like_C"/>
</dbReference>
<dbReference type="SUPFAM" id="SSF47384">
    <property type="entry name" value="Homodimeric domain of signal transducing histidine kinase"/>
    <property type="match status" value="1"/>
</dbReference>
<evidence type="ECO:0000256" key="7">
    <source>
        <dbReference type="ARBA" id="ARBA00023012"/>
    </source>
</evidence>
<dbReference type="PROSITE" id="PS50109">
    <property type="entry name" value="HIS_KIN"/>
    <property type="match status" value="1"/>
</dbReference>
<keyword evidence="9" id="KW-0812">Transmembrane</keyword>
<reference evidence="11 12" key="1">
    <citation type="submission" date="2019-08" db="EMBL/GenBank/DDBJ databases">
        <title>In-depth cultivation of the pig gut microbiome towards novel bacterial diversity and tailored functional studies.</title>
        <authorList>
            <person name="Wylensek D."/>
            <person name="Hitch T.C.A."/>
            <person name="Clavel T."/>
        </authorList>
    </citation>
    <scope>NUCLEOTIDE SEQUENCE [LARGE SCALE GENOMIC DNA]</scope>
    <source>
        <strain evidence="11 12">BL-389-WT-3D</strain>
    </source>
</reference>